<protein>
    <submittedName>
        <fullName evidence="1">Uncharacterized protein</fullName>
    </submittedName>
</protein>
<dbReference type="Proteomes" id="UP001331761">
    <property type="component" value="Unassembled WGS sequence"/>
</dbReference>
<name>A0AAN8FRR3_TRICO</name>
<sequence>MLWTAPGMIKCQLHNLIPAHAPLADGSNVKILKTSGITPMPNYDGITVVELKRELARFGLKPMRRKRAVAMLKKIYTEVHPVYQIPDDFIDLGDKTLNEPRDEPIEESVIDDTRILPKAINLIDLVGTTDVFLKWLRQSDNDDLHNHLLSLQPALIDELHQRMSRADTAVCVIPKKALANILDRLGVTFSMGFTFGRQKARK</sequence>
<dbReference type="GO" id="GO:0033557">
    <property type="term" value="C:Slx1-Slx4 complex"/>
    <property type="evidence" value="ECO:0007669"/>
    <property type="project" value="TreeGrafter"/>
</dbReference>
<dbReference type="PANTHER" id="PTHR21541">
    <property type="entry name" value="BTB POZ DOMAIN CONTAINING 12"/>
    <property type="match status" value="1"/>
</dbReference>
<reference evidence="1 2" key="1">
    <citation type="submission" date="2019-10" db="EMBL/GenBank/DDBJ databases">
        <title>Assembly and Annotation for the nematode Trichostrongylus colubriformis.</title>
        <authorList>
            <person name="Martin J."/>
        </authorList>
    </citation>
    <scope>NUCLEOTIDE SEQUENCE [LARGE SCALE GENOMIC DNA]</scope>
    <source>
        <strain evidence="1">G859</strain>
        <tissue evidence="1">Whole worm</tissue>
    </source>
</reference>
<organism evidence="1 2">
    <name type="scientific">Trichostrongylus colubriformis</name>
    <name type="common">Black scour worm</name>
    <dbReference type="NCBI Taxonomy" id="6319"/>
    <lineage>
        <taxon>Eukaryota</taxon>
        <taxon>Metazoa</taxon>
        <taxon>Ecdysozoa</taxon>
        <taxon>Nematoda</taxon>
        <taxon>Chromadorea</taxon>
        <taxon>Rhabditida</taxon>
        <taxon>Rhabditina</taxon>
        <taxon>Rhabditomorpha</taxon>
        <taxon>Strongyloidea</taxon>
        <taxon>Trichostrongylidae</taxon>
        <taxon>Trichostrongylus</taxon>
    </lineage>
</organism>
<gene>
    <name evidence="1" type="ORF">GCK32_015953</name>
</gene>
<dbReference type="EMBL" id="WIXE01002720">
    <property type="protein sequence ID" value="KAK5984566.1"/>
    <property type="molecule type" value="Genomic_DNA"/>
</dbReference>
<dbReference type="AlphaFoldDB" id="A0AAN8FRR3"/>
<evidence type="ECO:0000313" key="2">
    <source>
        <dbReference type="Proteomes" id="UP001331761"/>
    </source>
</evidence>
<dbReference type="GO" id="GO:0000712">
    <property type="term" value="P:resolution of meiotic recombination intermediates"/>
    <property type="evidence" value="ECO:0007669"/>
    <property type="project" value="TreeGrafter"/>
</dbReference>
<keyword evidence="2" id="KW-1185">Reference proteome</keyword>
<dbReference type="PANTHER" id="PTHR21541:SF3">
    <property type="entry name" value="STRUCTURE-SPECIFIC ENDONUCLEASE SUBUNIT SLX4"/>
    <property type="match status" value="1"/>
</dbReference>
<dbReference type="CDD" id="cd22999">
    <property type="entry name" value="SAP_SLX4"/>
    <property type="match status" value="1"/>
</dbReference>
<accession>A0AAN8FRR3</accession>
<comment type="caution">
    <text evidence="1">The sequence shown here is derived from an EMBL/GenBank/DDBJ whole genome shotgun (WGS) entry which is preliminary data.</text>
</comment>
<evidence type="ECO:0000313" key="1">
    <source>
        <dbReference type="EMBL" id="KAK5984566.1"/>
    </source>
</evidence>
<proteinExistence type="predicted"/>